<keyword evidence="3" id="KW-1185">Reference proteome</keyword>
<gene>
    <name evidence="2" type="ORF">BD289DRAFT_77174</name>
</gene>
<accession>A0A2T2ZZH4</accession>
<name>A0A2T2ZZH4_9PEZI</name>
<sequence>MAAPSPVSTGVQANMTAWPRGWGHSVTQSVTQNENEREKGTARGRGLVRLLLVVTSKLLTQGRPPFALLCSLGATQRVTRPACCPPGHTSARSRYQVQMTAQALVAFRPVQQTAPSRVCVRTATCNLQTAICSLVPGPRDCKDILCNPDTDRPFRASYLSWRLHTASINAHNLVT</sequence>
<evidence type="ECO:0000256" key="1">
    <source>
        <dbReference type="SAM" id="MobiDB-lite"/>
    </source>
</evidence>
<evidence type="ECO:0000313" key="3">
    <source>
        <dbReference type="Proteomes" id="UP000241462"/>
    </source>
</evidence>
<reference evidence="2 3" key="1">
    <citation type="journal article" date="2018" name="Mycol. Prog.">
        <title>Coniella lustricola, a new species from submerged detritus.</title>
        <authorList>
            <person name="Raudabaugh D.B."/>
            <person name="Iturriaga T."/>
            <person name="Carver A."/>
            <person name="Mondo S."/>
            <person name="Pangilinan J."/>
            <person name="Lipzen A."/>
            <person name="He G."/>
            <person name="Amirebrahimi M."/>
            <person name="Grigoriev I.V."/>
            <person name="Miller A.N."/>
        </authorList>
    </citation>
    <scope>NUCLEOTIDE SEQUENCE [LARGE SCALE GENOMIC DNA]</scope>
    <source>
        <strain evidence="2 3">B22-T-1</strain>
    </source>
</reference>
<dbReference type="Proteomes" id="UP000241462">
    <property type="component" value="Unassembled WGS sequence"/>
</dbReference>
<feature type="compositionally biased region" description="Polar residues" evidence="1">
    <location>
        <begin position="1"/>
        <end position="15"/>
    </location>
</feature>
<evidence type="ECO:0000313" key="2">
    <source>
        <dbReference type="EMBL" id="PSR80066.1"/>
    </source>
</evidence>
<dbReference type="InParanoid" id="A0A2T2ZZH4"/>
<protein>
    <submittedName>
        <fullName evidence="2">Uncharacterized protein</fullName>
    </submittedName>
</protein>
<dbReference type="EMBL" id="KZ678544">
    <property type="protein sequence ID" value="PSR80066.1"/>
    <property type="molecule type" value="Genomic_DNA"/>
</dbReference>
<organism evidence="2 3">
    <name type="scientific">Coniella lustricola</name>
    <dbReference type="NCBI Taxonomy" id="2025994"/>
    <lineage>
        <taxon>Eukaryota</taxon>
        <taxon>Fungi</taxon>
        <taxon>Dikarya</taxon>
        <taxon>Ascomycota</taxon>
        <taxon>Pezizomycotina</taxon>
        <taxon>Sordariomycetes</taxon>
        <taxon>Sordariomycetidae</taxon>
        <taxon>Diaporthales</taxon>
        <taxon>Schizoparmaceae</taxon>
        <taxon>Coniella</taxon>
    </lineage>
</organism>
<feature type="region of interest" description="Disordered" evidence="1">
    <location>
        <begin position="1"/>
        <end position="41"/>
    </location>
</feature>
<proteinExistence type="predicted"/>
<dbReference type="AlphaFoldDB" id="A0A2T2ZZH4"/>